<organism evidence="8 9">
    <name type="scientific">Thermovenabulum gondwanense</name>
    <dbReference type="NCBI Taxonomy" id="520767"/>
    <lineage>
        <taxon>Bacteria</taxon>
        <taxon>Bacillati</taxon>
        <taxon>Bacillota</taxon>
        <taxon>Clostridia</taxon>
        <taxon>Thermosediminibacterales</taxon>
        <taxon>Thermosediminibacteraceae</taxon>
        <taxon>Thermovenabulum</taxon>
    </lineage>
</organism>
<proteinExistence type="inferred from homology"/>
<dbReference type="SMART" id="SM01329">
    <property type="entry name" value="Iso_dh"/>
    <property type="match status" value="1"/>
</dbReference>
<dbReference type="GO" id="GO:0003862">
    <property type="term" value="F:3-isopropylmalate dehydrogenase activity"/>
    <property type="evidence" value="ECO:0007669"/>
    <property type="project" value="InterPro"/>
</dbReference>
<gene>
    <name evidence="8" type="primary">hicd</name>
    <name evidence="8" type="ORF">ATZ99_02710</name>
</gene>
<dbReference type="PATRIC" id="fig|520767.4.peg.271"/>
<name>A0A162MY64_9FIRM</name>
<dbReference type="GO" id="GO:0006099">
    <property type="term" value="P:tricarboxylic acid cycle"/>
    <property type="evidence" value="ECO:0007669"/>
    <property type="project" value="TreeGrafter"/>
</dbReference>
<keyword evidence="3" id="KW-0479">Metal-binding</keyword>
<dbReference type="GO" id="GO:0004449">
    <property type="term" value="F:isocitrate dehydrogenase (NAD+) activity"/>
    <property type="evidence" value="ECO:0007669"/>
    <property type="project" value="TreeGrafter"/>
</dbReference>
<comment type="similarity">
    <text evidence="2">Belongs to the isocitrate and isopropylmalate dehydrogenases family.</text>
</comment>
<dbReference type="InterPro" id="IPR011828">
    <property type="entry name" value="LEU3_arc"/>
</dbReference>
<dbReference type="InterPro" id="IPR024084">
    <property type="entry name" value="IsoPropMal-DH-like_dom"/>
</dbReference>
<dbReference type="GO" id="GO:0051287">
    <property type="term" value="F:NAD binding"/>
    <property type="evidence" value="ECO:0007669"/>
    <property type="project" value="InterPro"/>
</dbReference>
<dbReference type="GO" id="GO:0009098">
    <property type="term" value="P:L-leucine biosynthetic process"/>
    <property type="evidence" value="ECO:0007669"/>
    <property type="project" value="InterPro"/>
</dbReference>
<dbReference type="PROSITE" id="PS00470">
    <property type="entry name" value="IDH_IMDH"/>
    <property type="match status" value="1"/>
</dbReference>
<evidence type="ECO:0000256" key="3">
    <source>
        <dbReference type="ARBA" id="ARBA00022723"/>
    </source>
</evidence>
<dbReference type="GO" id="GO:0047046">
    <property type="term" value="F:homoisocitrate dehydrogenase activity"/>
    <property type="evidence" value="ECO:0007669"/>
    <property type="project" value="UniProtKB-EC"/>
</dbReference>
<dbReference type="NCBIfam" id="TIGR02088">
    <property type="entry name" value="LEU3_arch"/>
    <property type="match status" value="1"/>
</dbReference>
<dbReference type="PANTHER" id="PTHR11835">
    <property type="entry name" value="DECARBOXYLATING DEHYDROGENASES-ISOCITRATE, ISOPROPYLMALATE, TARTRATE"/>
    <property type="match status" value="1"/>
</dbReference>
<keyword evidence="6" id="KW-0520">NAD</keyword>
<dbReference type="EC" id="1.1.1.87" evidence="8"/>
<dbReference type="Proteomes" id="UP000075737">
    <property type="component" value="Unassembled WGS sequence"/>
</dbReference>
<comment type="caution">
    <text evidence="8">The sequence shown here is derived from an EMBL/GenBank/DDBJ whole genome shotgun (WGS) entry which is preliminary data.</text>
</comment>
<dbReference type="InterPro" id="IPR019818">
    <property type="entry name" value="IsoCit/isopropylmalate_DH_CS"/>
</dbReference>
<keyword evidence="4" id="KW-0460">Magnesium</keyword>
<accession>A0A162MY64</accession>
<evidence type="ECO:0000256" key="5">
    <source>
        <dbReference type="ARBA" id="ARBA00023002"/>
    </source>
</evidence>
<dbReference type="FunFam" id="3.40.718.10:FF:000014">
    <property type="entry name" value="Isocitrate dehydrogenase (NAD(+))"/>
    <property type="match status" value="1"/>
</dbReference>
<evidence type="ECO:0000256" key="1">
    <source>
        <dbReference type="ARBA" id="ARBA00001946"/>
    </source>
</evidence>
<reference evidence="8 9" key="1">
    <citation type="submission" date="2015-12" db="EMBL/GenBank/DDBJ databases">
        <title>Draft genome of Thermovenabulum gondwanense isolated from a red thermophilic microbial mat colonisisng an outflow channel of a bore well.</title>
        <authorList>
            <person name="Patel B.K."/>
        </authorList>
    </citation>
    <scope>NUCLEOTIDE SEQUENCE [LARGE SCALE GENOMIC DNA]</scope>
    <source>
        <strain evidence="8 9">R270</strain>
    </source>
</reference>
<evidence type="ECO:0000313" key="8">
    <source>
        <dbReference type="EMBL" id="KYO68408.1"/>
    </source>
</evidence>
<dbReference type="PANTHER" id="PTHR11835:SF34">
    <property type="entry name" value="ISOCITRATE DEHYDROGENASE [NAD] SUBUNIT ALPHA, MITOCHONDRIAL"/>
    <property type="match status" value="1"/>
</dbReference>
<dbReference type="STRING" id="520767.ATZ99_02710"/>
<dbReference type="Pfam" id="PF00180">
    <property type="entry name" value="Iso_dh"/>
    <property type="match status" value="1"/>
</dbReference>
<evidence type="ECO:0000256" key="6">
    <source>
        <dbReference type="ARBA" id="ARBA00023027"/>
    </source>
</evidence>
<sequence length="335" mass="36739">MMHRITLIPGDGIGPEITKATLEVMEATGLKVEWEVFEAGTSAIEKYKNPLPDEVINSIRRNGVCLKGPTTTPIAEGFRSINVALRKELDLFANVRPAKSFEGISSHYKNVDIVVIRENTEDLYCGVEHRIGDFAAESIKIITAKASTRIAKFAFEYAKKEGRKKVTAVHKANIMKLTDGLFLECVRNVSKEYPDIIYEEIIVDNMCMQLVRNPEIYDVILCPNLYGDIISDLCAGLVGGLGVVPGANIGDNLAVFEAVHGSAPDIAGKNIANPTALILSAAQMLKYIGESERGRKIEKALEIVIKEKLCLTPDLGGNATTEEFSIKICEKIKEL</sequence>
<evidence type="ECO:0000256" key="4">
    <source>
        <dbReference type="ARBA" id="ARBA00022842"/>
    </source>
</evidence>
<dbReference type="RefSeq" id="WP_068747452.1">
    <property type="nucleotide sequence ID" value="NZ_LOHZ01000018.1"/>
</dbReference>
<dbReference type="EMBL" id="LOHZ01000018">
    <property type="protein sequence ID" value="KYO68408.1"/>
    <property type="molecule type" value="Genomic_DNA"/>
</dbReference>
<evidence type="ECO:0000256" key="2">
    <source>
        <dbReference type="ARBA" id="ARBA00007769"/>
    </source>
</evidence>
<protein>
    <submittedName>
        <fullName evidence="8">Homoisocitrate dehydrogenase</fullName>
        <ecNumber evidence="8">1.1.1.87</ecNumber>
    </submittedName>
</protein>
<keyword evidence="9" id="KW-1185">Reference proteome</keyword>
<dbReference type="Gene3D" id="3.40.718.10">
    <property type="entry name" value="Isopropylmalate Dehydrogenase"/>
    <property type="match status" value="1"/>
</dbReference>
<dbReference type="GO" id="GO:0006102">
    <property type="term" value="P:isocitrate metabolic process"/>
    <property type="evidence" value="ECO:0007669"/>
    <property type="project" value="TreeGrafter"/>
</dbReference>
<feature type="domain" description="Isopropylmalate dehydrogenase-like" evidence="7">
    <location>
        <begin position="4"/>
        <end position="328"/>
    </location>
</feature>
<evidence type="ECO:0000313" key="9">
    <source>
        <dbReference type="Proteomes" id="UP000075737"/>
    </source>
</evidence>
<dbReference type="GO" id="GO:0000287">
    <property type="term" value="F:magnesium ion binding"/>
    <property type="evidence" value="ECO:0007669"/>
    <property type="project" value="InterPro"/>
</dbReference>
<keyword evidence="5 8" id="KW-0560">Oxidoreductase</keyword>
<evidence type="ECO:0000259" key="7">
    <source>
        <dbReference type="SMART" id="SM01329"/>
    </source>
</evidence>
<dbReference type="SUPFAM" id="SSF53659">
    <property type="entry name" value="Isocitrate/Isopropylmalate dehydrogenase-like"/>
    <property type="match status" value="1"/>
</dbReference>
<dbReference type="AlphaFoldDB" id="A0A162MY64"/>
<comment type="cofactor">
    <cofactor evidence="1">
        <name>Mg(2+)</name>
        <dbReference type="ChEBI" id="CHEBI:18420"/>
    </cofactor>
</comment>